<evidence type="ECO:0000313" key="2">
    <source>
        <dbReference type="EMBL" id="KZT30787.1"/>
    </source>
</evidence>
<dbReference type="AlphaFoldDB" id="A0A165W7K0"/>
<gene>
    <name evidence="2" type="ORF">NEOLEDRAFT_35839</name>
</gene>
<evidence type="ECO:0000313" key="3">
    <source>
        <dbReference type="Proteomes" id="UP000076761"/>
    </source>
</evidence>
<name>A0A165W7K0_9AGAM</name>
<dbReference type="Proteomes" id="UP000076761">
    <property type="component" value="Unassembled WGS sequence"/>
</dbReference>
<proteinExistence type="predicted"/>
<evidence type="ECO:0000256" key="1">
    <source>
        <dbReference type="SAM" id="Phobius"/>
    </source>
</evidence>
<keyword evidence="3" id="KW-1185">Reference proteome</keyword>
<keyword evidence="1" id="KW-0812">Transmembrane</keyword>
<feature type="transmembrane region" description="Helical" evidence="1">
    <location>
        <begin position="74"/>
        <end position="96"/>
    </location>
</feature>
<reference evidence="2 3" key="1">
    <citation type="journal article" date="2016" name="Mol. Biol. Evol.">
        <title>Comparative Genomics of Early-Diverging Mushroom-Forming Fungi Provides Insights into the Origins of Lignocellulose Decay Capabilities.</title>
        <authorList>
            <person name="Nagy L.G."/>
            <person name="Riley R."/>
            <person name="Tritt A."/>
            <person name="Adam C."/>
            <person name="Daum C."/>
            <person name="Floudas D."/>
            <person name="Sun H."/>
            <person name="Yadav J.S."/>
            <person name="Pangilinan J."/>
            <person name="Larsson K.H."/>
            <person name="Matsuura K."/>
            <person name="Barry K."/>
            <person name="Labutti K."/>
            <person name="Kuo R."/>
            <person name="Ohm R.A."/>
            <person name="Bhattacharya S.S."/>
            <person name="Shirouzu T."/>
            <person name="Yoshinaga Y."/>
            <person name="Martin F.M."/>
            <person name="Grigoriev I.V."/>
            <person name="Hibbett D.S."/>
        </authorList>
    </citation>
    <scope>NUCLEOTIDE SEQUENCE [LARGE SCALE GENOMIC DNA]</scope>
    <source>
        <strain evidence="2 3">HHB14362 ss-1</strain>
    </source>
</reference>
<organism evidence="2 3">
    <name type="scientific">Neolentinus lepideus HHB14362 ss-1</name>
    <dbReference type="NCBI Taxonomy" id="1314782"/>
    <lineage>
        <taxon>Eukaryota</taxon>
        <taxon>Fungi</taxon>
        <taxon>Dikarya</taxon>
        <taxon>Basidiomycota</taxon>
        <taxon>Agaricomycotina</taxon>
        <taxon>Agaricomycetes</taxon>
        <taxon>Gloeophyllales</taxon>
        <taxon>Gloeophyllaceae</taxon>
        <taxon>Neolentinus</taxon>
    </lineage>
</organism>
<protein>
    <submittedName>
        <fullName evidence="2">Uncharacterized protein</fullName>
    </submittedName>
</protein>
<dbReference type="InParanoid" id="A0A165W7K0"/>
<keyword evidence="1" id="KW-1133">Transmembrane helix</keyword>
<sequence length="104" mass="11088">MIHTVVFLEGAKYGSMSAFNVPRPARCRGLAIAGTVTFLSSVVMGPTVKGYKKFSADANKANHGSSRHCQKPEVAGVASVHVICLLYITSFVSVVVRPTCNNMT</sequence>
<dbReference type="EMBL" id="KV425551">
    <property type="protein sequence ID" value="KZT30787.1"/>
    <property type="molecule type" value="Genomic_DNA"/>
</dbReference>
<keyword evidence="1" id="KW-0472">Membrane</keyword>
<accession>A0A165W7K0</accession>